<evidence type="ECO:0000313" key="7">
    <source>
        <dbReference type="Proteomes" id="UP000315343"/>
    </source>
</evidence>
<gene>
    <name evidence="6" type="ORF">LY60_01301</name>
</gene>
<dbReference type="RefSeq" id="WP_145081503.1">
    <property type="nucleotide sequence ID" value="NZ_VLKH01000003.1"/>
</dbReference>
<evidence type="ECO:0000259" key="5">
    <source>
        <dbReference type="PROSITE" id="PS51379"/>
    </source>
</evidence>
<dbReference type="PROSITE" id="PS51379">
    <property type="entry name" value="4FE4S_FER_2"/>
    <property type="match status" value="2"/>
</dbReference>
<organism evidence="6 7">
    <name type="scientific">Sedimentibacter saalensis</name>
    <dbReference type="NCBI Taxonomy" id="130788"/>
    <lineage>
        <taxon>Bacteria</taxon>
        <taxon>Bacillati</taxon>
        <taxon>Bacillota</taxon>
        <taxon>Tissierellia</taxon>
        <taxon>Sedimentibacter</taxon>
    </lineage>
</organism>
<dbReference type="SUPFAM" id="SSF54862">
    <property type="entry name" value="4Fe-4S ferredoxins"/>
    <property type="match status" value="1"/>
</dbReference>
<dbReference type="PANTHER" id="PTHR43687:SF1">
    <property type="entry name" value="FERREDOXIN III"/>
    <property type="match status" value="1"/>
</dbReference>
<dbReference type="GO" id="GO:0051539">
    <property type="term" value="F:4 iron, 4 sulfur cluster binding"/>
    <property type="evidence" value="ECO:0007669"/>
    <property type="project" value="UniProtKB-KW"/>
</dbReference>
<dbReference type="InterPro" id="IPR017896">
    <property type="entry name" value="4Fe4S_Fe-S-bd"/>
</dbReference>
<keyword evidence="3" id="KW-0408">Iron</keyword>
<evidence type="ECO:0000256" key="1">
    <source>
        <dbReference type="ARBA" id="ARBA00022485"/>
    </source>
</evidence>
<dbReference type="Pfam" id="PF04015">
    <property type="entry name" value="DUF362"/>
    <property type="match status" value="1"/>
</dbReference>
<keyword evidence="2" id="KW-0479">Metal-binding</keyword>
<dbReference type="Pfam" id="PF00037">
    <property type="entry name" value="Fer4"/>
    <property type="match status" value="1"/>
</dbReference>
<dbReference type="InterPro" id="IPR017900">
    <property type="entry name" value="4Fe4S_Fe_S_CS"/>
</dbReference>
<dbReference type="Gene3D" id="3.30.70.20">
    <property type="match status" value="1"/>
</dbReference>
<dbReference type="PROSITE" id="PS00198">
    <property type="entry name" value="4FE4S_FER_1"/>
    <property type="match status" value="1"/>
</dbReference>
<keyword evidence="7" id="KW-1185">Reference proteome</keyword>
<dbReference type="AlphaFoldDB" id="A0A562JEF8"/>
<proteinExistence type="predicted"/>
<dbReference type="GO" id="GO:0046872">
    <property type="term" value="F:metal ion binding"/>
    <property type="evidence" value="ECO:0007669"/>
    <property type="project" value="UniProtKB-KW"/>
</dbReference>
<dbReference type="EMBL" id="VLKH01000003">
    <property type="protein sequence ID" value="TWH81549.1"/>
    <property type="molecule type" value="Genomic_DNA"/>
</dbReference>
<dbReference type="InterPro" id="IPR007160">
    <property type="entry name" value="DUF362"/>
</dbReference>
<evidence type="ECO:0000256" key="3">
    <source>
        <dbReference type="ARBA" id="ARBA00023004"/>
    </source>
</evidence>
<dbReference type="OrthoDB" id="9794954at2"/>
<sequence length="382" mass="42234">MNKVIIQECKDYSVDDIIVKINNGMERLGGWDKFVKTGNVVLLKVNLIGPKSSDSAAVTHSEFVRALTRILKNKGCTVWIGDSSGGAIAGIAPTAQGFKVTGYDKVAEEEGAIIKNFDREGVFEVQPHGKFKEKMYLAKPLFDADVVINVPKLKTHSANIYTGAVKNVFGCIPGLRKAMYHKMAPDKEDFGEILADIHEAAKFDLHIMDGIISMQGEGPTAGTVYKSNKILISTDPLALDTIAVNMLGMMLDDIPVLSAAKKRNLGQYNPDEIEIVGDYNYIPHLEGFKLPKNFRSTKQKNNKSVIKVIDFFKTKPEINKKKCKQCNMCVESCPVKAIDVSTKKIDYNKCIECMCCHELCMHKAVELKKDNVIAGIIARLSV</sequence>
<feature type="domain" description="4Fe-4S ferredoxin-type" evidence="5">
    <location>
        <begin position="314"/>
        <end position="343"/>
    </location>
</feature>
<evidence type="ECO:0000256" key="4">
    <source>
        <dbReference type="ARBA" id="ARBA00023014"/>
    </source>
</evidence>
<keyword evidence="4" id="KW-0411">Iron-sulfur</keyword>
<reference evidence="6 7" key="1">
    <citation type="submission" date="2019-07" db="EMBL/GenBank/DDBJ databases">
        <title>Genomic Encyclopedia of Type Strains, Phase I: the one thousand microbial genomes (KMG-I) project.</title>
        <authorList>
            <person name="Kyrpides N."/>
        </authorList>
    </citation>
    <scope>NUCLEOTIDE SEQUENCE [LARGE SCALE GENOMIC DNA]</scope>
    <source>
        <strain evidence="6 7">DSM 13558</strain>
    </source>
</reference>
<protein>
    <submittedName>
        <fullName evidence="6">Uncharacterized protein (DUF362 family)</fullName>
    </submittedName>
</protein>
<name>A0A562JEF8_9FIRM</name>
<evidence type="ECO:0000313" key="6">
    <source>
        <dbReference type="EMBL" id="TWH81549.1"/>
    </source>
</evidence>
<dbReference type="InterPro" id="IPR050572">
    <property type="entry name" value="Fe-S_Ferredoxin"/>
</dbReference>
<dbReference type="Proteomes" id="UP000315343">
    <property type="component" value="Unassembled WGS sequence"/>
</dbReference>
<keyword evidence="1" id="KW-0004">4Fe-4S</keyword>
<dbReference type="PANTHER" id="PTHR43687">
    <property type="entry name" value="ADENYLYLSULFATE REDUCTASE, BETA SUBUNIT"/>
    <property type="match status" value="1"/>
</dbReference>
<comment type="caution">
    <text evidence="6">The sequence shown here is derived from an EMBL/GenBank/DDBJ whole genome shotgun (WGS) entry which is preliminary data.</text>
</comment>
<accession>A0A562JEF8</accession>
<feature type="domain" description="4Fe-4S ferredoxin-type" evidence="5">
    <location>
        <begin position="344"/>
        <end position="370"/>
    </location>
</feature>
<evidence type="ECO:0000256" key="2">
    <source>
        <dbReference type="ARBA" id="ARBA00022723"/>
    </source>
</evidence>